<keyword evidence="7" id="KW-1185">Reference proteome</keyword>
<organism evidence="6 7">
    <name type="scientific">Xyrichtys novacula</name>
    <name type="common">Pearly razorfish</name>
    <name type="synonym">Hemipteronotus novacula</name>
    <dbReference type="NCBI Taxonomy" id="13765"/>
    <lineage>
        <taxon>Eukaryota</taxon>
        <taxon>Metazoa</taxon>
        <taxon>Chordata</taxon>
        <taxon>Craniata</taxon>
        <taxon>Vertebrata</taxon>
        <taxon>Euteleostomi</taxon>
        <taxon>Actinopterygii</taxon>
        <taxon>Neopterygii</taxon>
        <taxon>Teleostei</taxon>
        <taxon>Neoteleostei</taxon>
        <taxon>Acanthomorphata</taxon>
        <taxon>Eupercaria</taxon>
        <taxon>Labriformes</taxon>
        <taxon>Labridae</taxon>
        <taxon>Xyrichtys</taxon>
    </lineage>
</organism>
<proteinExistence type="predicted"/>
<evidence type="ECO:0000259" key="5">
    <source>
        <dbReference type="PROSITE" id="PS50871"/>
    </source>
</evidence>
<reference evidence="6" key="1">
    <citation type="submission" date="2023-08" db="EMBL/GenBank/DDBJ databases">
        <authorList>
            <person name="Alioto T."/>
            <person name="Alioto T."/>
            <person name="Gomez Garrido J."/>
        </authorList>
    </citation>
    <scope>NUCLEOTIDE SEQUENCE</scope>
</reference>
<dbReference type="EMBL" id="OY660886">
    <property type="protein sequence ID" value="CAJ1085914.1"/>
    <property type="molecule type" value="Genomic_DNA"/>
</dbReference>
<dbReference type="Pfam" id="PF00386">
    <property type="entry name" value="C1q"/>
    <property type="match status" value="1"/>
</dbReference>
<feature type="domain" description="C1q" evidence="5">
    <location>
        <begin position="32"/>
        <end position="165"/>
    </location>
</feature>
<dbReference type="PROSITE" id="PS50871">
    <property type="entry name" value="C1Q"/>
    <property type="match status" value="1"/>
</dbReference>
<dbReference type="InterPro" id="IPR008983">
    <property type="entry name" value="Tumour_necrosis_fac-like_dom"/>
</dbReference>
<evidence type="ECO:0000256" key="1">
    <source>
        <dbReference type="ARBA" id="ARBA00004613"/>
    </source>
</evidence>
<dbReference type="PANTHER" id="PTHR22923:SF102">
    <property type="entry name" value="CEREBELLIN 13-RELATED"/>
    <property type="match status" value="1"/>
</dbReference>
<dbReference type="Proteomes" id="UP001178508">
    <property type="component" value="Chromosome 23"/>
</dbReference>
<dbReference type="PRINTS" id="PR00007">
    <property type="entry name" value="COMPLEMNTC1Q"/>
</dbReference>
<evidence type="ECO:0000313" key="7">
    <source>
        <dbReference type="Proteomes" id="UP001178508"/>
    </source>
</evidence>
<evidence type="ECO:0000256" key="3">
    <source>
        <dbReference type="ARBA" id="ARBA00022729"/>
    </source>
</evidence>
<evidence type="ECO:0000256" key="4">
    <source>
        <dbReference type="SAM" id="Coils"/>
    </source>
</evidence>
<keyword evidence="2" id="KW-0964">Secreted</keyword>
<gene>
    <name evidence="6" type="ORF">XNOV1_A028961</name>
</gene>
<accession>A0AAV1HM74</accession>
<dbReference type="SMART" id="SM00110">
    <property type="entry name" value="C1Q"/>
    <property type="match status" value="1"/>
</dbReference>
<feature type="coiled-coil region" evidence="4">
    <location>
        <begin position="5"/>
        <end position="32"/>
    </location>
</feature>
<dbReference type="PANTHER" id="PTHR22923">
    <property type="entry name" value="CEREBELLIN-RELATED"/>
    <property type="match status" value="1"/>
</dbReference>
<name>A0AAV1HM74_XYRNO</name>
<dbReference type="GO" id="GO:0005576">
    <property type="term" value="C:extracellular region"/>
    <property type="evidence" value="ECO:0007669"/>
    <property type="project" value="UniProtKB-SubCell"/>
</dbReference>
<sequence length="165" mass="18161">MCCELGALKEKLAALEARLQDGEKKIEALQNKERKTVVFTAEAGPRGDIGPFNSETTLVYQKVITNVGNAYNSSTGVFTAPYAGVYYFTFFQHAGGRPGTLLFLYKNNERMVQTQAHPAVNETAHNAGNAVFLQLQVGDRVYVRMDPNSHVYGSGYHTTFSGFLV</sequence>
<dbReference type="SUPFAM" id="SSF49842">
    <property type="entry name" value="TNF-like"/>
    <property type="match status" value="1"/>
</dbReference>
<evidence type="ECO:0000313" key="6">
    <source>
        <dbReference type="EMBL" id="CAJ1085914.1"/>
    </source>
</evidence>
<comment type="subcellular location">
    <subcellularLocation>
        <location evidence="1">Secreted</location>
    </subcellularLocation>
</comment>
<dbReference type="InterPro" id="IPR050822">
    <property type="entry name" value="Cerebellin_Synaptic_Org"/>
</dbReference>
<evidence type="ECO:0000256" key="2">
    <source>
        <dbReference type="ARBA" id="ARBA00022525"/>
    </source>
</evidence>
<dbReference type="AlphaFoldDB" id="A0AAV1HM74"/>
<dbReference type="InterPro" id="IPR001073">
    <property type="entry name" value="C1q_dom"/>
</dbReference>
<protein>
    <submittedName>
        <fullName evidence="6">Complement C1q-like protein 4</fullName>
    </submittedName>
</protein>
<dbReference type="Gene3D" id="2.60.120.40">
    <property type="match status" value="1"/>
</dbReference>
<keyword evidence="4" id="KW-0175">Coiled coil</keyword>
<keyword evidence="3" id="KW-0732">Signal</keyword>